<evidence type="ECO:0000313" key="12">
    <source>
        <dbReference type="EMBL" id="CAH3148143.1"/>
    </source>
</evidence>
<dbReference type="PRINTS" id="PR00237">
    <property type="entry name" value="GPCRRHODOPSN"/>
</dbReference>
<evidence type="ECO:0000256" key="3">
    <source>
        <dbReference type="ARBA" id="ARBA00022692"/>
    </source>
</evidence>
<dbReference type="EMBL" id="CALNXJ010000044">
    <property type="protein sequence ID" value="CAH3148143.1"/>
    <property type="molecule type" value="Genomic_DNA"/>
</dbReference>
<evidence type="ECO:0000256" key="7">
    <source>
        <dbReference type="ARBA" id="ARBA00023170"/>
    </source>
</evidence>
<reference evidence="12 13" key="1">
    <citation type="submission" date="2022-05" db="EMBL/GenBank/DDBJ databases">
        <authorList>
            <consortium name="Genoscope - CEA"/>
            <person name="William W."/>
        </authorList>
    </citation>
    <scope>NUCLEOTIDE SEQUENCE [LARGE SCALE GENOMIC DNA]</scope>
</reference>
<dbReference type="InterPro" id="IPR050569">
    <property type="entry name" value="TAAR"/>
</dbReference>
<proteinExistence type="inferred from homology"/>
<dbReference type="InterPro" id="IPR017452">
    <property type="entry name" value="GPCR_Rhodpsn_7TM"/>
</dbReference>
<dbReference type="PANTHER" id="PTHR24249:SF372">
    <property type="entry name" value="G-PROTEIN COUPLED RECEPTORS FAMILY 1 PROFILE DOMAIN-CONTAINING PROTEIN"/>
    <property type="match status" value="1"/>
</dbReference>
<name>A0AAU9XHM8_9CNID</name>
<dbReference type="InterPro" id="IPR000276">
    <property type="entry name" value="GPCR_Rhodpsn"/>
</dbReference>
<evidence type="ECO:0000256" key="5">
    <source>
        <dbReference type="ARBA" id="ARBA00023040"/>
    </source>
</evidence>
<feature type="transmembrane region" description="Helical" evidence="10">
    <location>
        <begin position="70"/>
        <end position="91"/>
    </location>
</feature>
<gene>
    <name evidence="12" type="ORF">PMEA_00023734</name>
</gene>
<dbReference type="PROSITE" id="PS00237">
    <property type="entry name" value="G_PROTEIN_RECEP_F1_1"/>
    <property type="match status" value="1"/>
</dbReference>
<protein>
    <recommendedName>
        <fullName evidence="11">G-protein coupled receptors family 1 profile domain-containing protein</fullName>
    </recommendedName>
</protein>
<dbReference type="PANTHER" id="PTHR24249">
    <property type="entry name" value="HISTAMINE RECEPTOR-RELATED G-PROTEIN COUPLED RECEPTOR"/>
    <property type="match status" value="1"/>
</dbReference>
<comment type="caution">
    <text evidence="12">The sequence shown here is derived from an EMBL/GenBank/DDBJ whole genome shotgun (WGS) entry which is preliminary data.</text>
</comment>
<keyword evidence="13" id="KW-1185">Reference proteome</keyword>
<dbReference type="AlphaFoldDB" id="A0AAU9XHM8"/>
<dbReference type="Gene3D" id="1.20.1070.10">
    <property type="entry name" value="Rhodopsin 7-helix transmembrane proteins"/>
    <property type="match status" value="1"/>
</dbReference>
<feature type="transmembrane region" description="Helical" evidence="10">
    <location>
        <begin position="139"/>
        <end position="159"/>
    </location>
</feature>
<feature type="transmembrane region" description="Helical" evidence="10">
    <location>
        <begin position="6"/>
        <end position="26"/>
    </location>
</feature>
<comment type="subcellular location">
    <subcellularLocation>
        <location evidence="1">Cell membrane</location>
        <topology evidence="1">Multi-pass membrane protein</topology>
    </subcellularLocation>
</comment>
<evidence type="ECO:0000259" key="11">
    <source>
        <dbReference type="PROSITE" id="PS50262"/>
    </source>
</evidence>
<feature type="domain" description="G-protein coupled receptors family 1 profile" evidence="11">
    <location>
        <begin position="17"/>
        <end position="257"/>
    </location>
</feature>
<feature type="transmembrane region" description="Helical" evidence="10">
    <location>
        <begin position="112"/>
        <end position="133"/>
    </location>
</feature>
<keyword evidence="8 9" id="KW-0807">Transducer</keyword>
<keyword evidence="2" id="KW-1003">Cell membrane</keyword>
<dbReference type="CDD" id="cd00637">
    <property type="entry name" value="7tm_classA_rhodopsin-like"/>
    <property type="match status" value="1"/>
</dbReference>
<dbReference type="SUPFAM" id="SSF81321">
    <property type="entry name" value="Family A G protein-coupled receptor-like"/>
    <property type="match status" value="1"/>
</dbReference>
<keyword evidence="4 10" id="KW-1133">Transmembrane helix</keyword>
<accession>A0AAU9XHM8</accession>
<keyword evidence="3 9" id="KW-0812">Transmembrane</keyword>
<comment type="similarity">
    <text evidence="9">Belongs to the G-protein coupled receptor 1 family.</text>
</comment>
<dbReference type="PROSITE" id="PS50262">
    <property type="entry name" value="G_PROTEIN_RECEP_F1_2"/>
    <property type="match status" value="1"/>
</dbReference>
<evidence type="ECO:0000256" key="8">
    <source>
        <dbReference type="ARBA" id="ARBA00023224"/>
    </source>
</evidence>
<feature type="transmembrane region" description="Helical" evidence="10">
    <location>
        <begin position="200"/>
        <end position="220"/>
    </location>
</feature>
<dbReference type="Proteomes" id="UP001159428">
    <property type="component" value="Unassembled WGS sequence"/>
</dbReference>
<organism evidence="12 13">
    <name type="scientific">Pocillopora meandrina</name>
    <dbReference type="NCBI Taxonomy" id="46732"/>
    <lineage>
        <taxon>Eukaryota</taxon>
        <taxon>Metazoa</taxon>
        <taxon>Cnidaria</taxon>
        <taxon>Anthozoa</taxon>
        <taxon>Hexacorallia</taxon>
        <taxon>Scleractinia</taxon>
        <taxon>Astrocoeniina</taxon>
        <taxon>Pocilloporidae</taxon>
        <taxon>Pocillopora</taxon>
    </lineage>
</organism>
<evidence type="ECO:0000256" key="1">
    <source>
        <dbReference type="ARBA" id="ARBA00004651"/>
    </source>
</evidence>
<evidence type="ECO:0000256" key="10">
    <source>
        <dbReference type="SAM" id="Phobius"/>
    </source>
</evidence>
<feature type="transmembrane region" description="Helical" evidence="10">
    <location>
        <begin position="240"/>
        <end position="260"/>
    </location>
</feature>
<evidence type="ECO:0000256" key="9">
    <source>
        <dbReference type="RuleBase" id="RU000688"/>
    </source>
</evidence>
<evidence type="ECO:0000313" key="13">
    <source>
        <dbReference type="Proteomes" id="UP001159428"/>
    </source>
</evidence>
<sequence length="280" mass="32222">MWFWIIAFLLTFIAIFGNAQVIYLILTRKHLRTKSNWFVLSLAVADLALVSVFIPPHFSCSITHCSHQIVILHFVSYFGEASVSNMIAFTMDRYFAIVRPLKYPLIITKTKIVLLLITAWMAPLVLDLIPTFLLSNENISRLLSMVIFQITPCFLLVIATRKMIKIAKNHSRRTSVLLKQLRFNHRKEPIRRSKPEASSARLITVVVGIFLICYICQSLSSLCACFRSCKESQPQNLVQYTLALLLIINSGANPFVYALFKRDMKKELFQIYLCKLRKGR</sequence>
<dbReference type="GO" id="GO:0004930">
    <property type="term" value="F:G protein-coupled receptor activity"/>
    <property type="evidence" value="ECO:0007669"/>
    <property type="project" value="UniProtKB-KW"/>
</dbReference>
<evidence type="ECO:0000256" key="2">
    <source>
        <dbReference type="ARBA" id="ARBA00022475"/>
    </source>
</evidence>
<dbReference type="Pfam" id="PF00001">
    <property type="entry name" value="7tm_1"/>
    <property type="match status" value="1"/>
</dbReference>
<dbReference type="SMART" id="SM01381">
    <property type="entry name" value="7TM_GPCR_Srsx"/>
    <property type="match status" value="1"/>
</dbReference>
<evidence type="ECO:0000256" key="6">
    <source>
        <dbReference type="ARBA" id="ARBA00023136"/>
    </source>
</evidence>
<keyword evidence="6 10" id="KW-0472">Membrane</keyword>
<dbReference type="GO" id="GO:0005886">
    <property type="term" value="C:plasma membrane"/>
    <property type="evidence" value="ECO:0007669"/>
    <property type="project" value="UniProtKB-SubCell"/>
</dbReference>
<keyword evidence="7 9" id="KW-0675">Receptor</keyword>
<feature type="transmembrane region" description="Helical" evidence="10">
    <location>
        <begin position="38"/>
        <end position="58"/>
    </location>
</feature>
<keyword evidence="5 9" id="KW-0297">G-protein coupled receptor</keyword>
<evidence type="ECO:0000256" key="4">
    <source>
        <dbReference type="ARBA" id="ARBA00022989"/>
    </source>
</evidence>